<dbReference type="Proteomes" id="UP000027456">
    <property type="component" value="Unassembled WGS sequence"/>
</dbReference>
<reference evidence="1 2" key="1">
    <citation type="submission" date="2013-12" db="EMBL/GenBank/DDBJ databases">
        <authorList>
            <person name="Cubeta M."/>
            <person name="Pakala S."/>
            <person name="Fedorova N."/>
            <person name="Thomas E."/>
            <person name="Dean R."/>
            <person name="Jabaji S."/>
            <person name="Neate S."/>
            <person name="Toda T."/>
            <person name="Tavantzis S."/>
            <person name="Vilgalys R."/>
            <person name="Bharathan N."/>
            <person name="Pakala S."/>
            <person name="Losada L.S."/>
            <person name="Zafar N."/>
            <person name="Nierman W."/>
        </authorList>
    </citation>
    <scope>NUCLEOTIDE SEQUENCE [LARGE SCALE GENOMIC DNA]</scope>
    <source>
        <strain evidence="1 2">123E</strain>
    </source>
</reference>
<dbReference type="EMBL" id="AZST01000118">
    <property type="protein sequence ID" value="KEP52215.1"/>
    <property type="molecule type" value="Genomic_DNA"/>
</dbReference>
<proteinExistence type="predicted"/>
<comment type="caution">
    <text evidence="1">The sequence shown here is derived from an EMBL/GenBank/DDBJ whole genome shotgun (WGS) entry which is preliminary data.</text>
</comment>
<gene>
    <name evidence="1" type="ORF">V565_048920</name>
</gene>
<dbReference type="AlphaFoldDB" id="A0A074S3V0"/>
<sequence>MQVMLHPAMKDLNAWVSRVGLHCSKHVGLSSDRRSLIAKLVVSSMYTIAKSSGATRYFQQLHRSTLTFLTTPAPCLFLPSLTGMESAFYLTRPFSESHTT</sequence>
<protein>
    <submittedName>
        <fullName evidence="1">Uncharacterized protein</fullName>
    </submittedName>
</protein>
<evidence type="ECO:0000313" key="1">
    <source>
        <dbReference type="EMBL" id="KEP52215.1"/>
    </source>
</evidence>
<dbReference type="HOGENOM" id="CLU_2307634_0_0_1"/>
<accession>A0A074S3V0</accession>
<keyword evidence="2" id="KW-1185">Reference proteome</keyword>
<organism evidence="1 2">
    <name type="scientific">Rhizoctonia solani 123E</name>
    <dbReference type="NCBI Taxonomy" id="1423351"/>
    <lineage>
        <taxon>Eukaryota</taxon>
        <taxon>Fungi</taxon>
        <taxon>Dikarya</taxon>
        <taxon>Basidiomycota</taxon>
        <taxon>Agaricomycotina</taxon>
        <taxon>Agaricomycetes</taxon>
        <taxon>Cantharellales</taxon>
        <taxon>Ceratobasidiaceae</taxon>
        <taxon>Rhizoctonia</taxon>
    </lineage>
</organism>
<name>A0A074S3V0_9AGAM</name>
<evidence type="ECO:0000313" key="2">
    <source>
        <dbReference type="Proteomes" id="UP000027456"/>
    </source>
</evidence>